<keyword evidence="6 14" id="KW-0597">Phosphoprotein</keyword>
<dbReference type="Pfam" id="PF01627">
    <property type="entry name" value="Hpt"/>
    <property type="match status" value="1"/>
</dbReference>
<dbReference type="InterPro" id="IPR000014">
    <property type="entry name" value="PAS"/>
</dbReference>
<keyword evidence="13" id="KW-0472">Membrane</keyword>
<dbReference type="Gene3D" id="3.40.50.2300">
    <property type="match status" value="1"/>
</dbReference>
<feature type="domain" description="Response regulatory" evidence="17">
    <location>
        <begin position="491"/>
        <end position="610"/>
    </location>
</feature>
<dbReference type="SMART" id="SM00448">
    <property type="entry name" value="REC"/>
    <property type="match status" value="1"/>
</dbReference>
<dbReference type="Pfam" id="PF00512">
    <property type="entry name" value="HisKA"/>
    <property type="match status" value="1"/>
</dbReference>
<dbReference type="EMBL" id="VWPC01000021">
    <property type="protein sequence ID" value="KAA5839376.1"/>
    <property type="molecule type" value="Genomic_DNA"/>
</dbReference>
<dbReference type="PROSITE" id="PS50110">
    <property type="entry name" value="RESPONSE_REGULATORY"/>
    <property type="match status" value="1"/>
</dbReference>
<evidence type="ECO:0000256" key="8">
    <source>
        <dbReference type="ARBA" id="ARBA00022692"/>
    </source>
</evidence>
<feature type="coiled-coil region" evidence="15">
    <location>
        <begin position="680"/>
        <end position="720"/>
    </location>
</feature>
<dbReference type="SUPFAM" id="SSF47226">
    <property type="entry name" value="Histidine-containing phosphotransfer domain, HPT domain"/>
    <property type="match status" value="1"/>
</dbReference>
<keyword evidence="10" id="KW-0067">ATP-binding</keyword>
<dbReference type="InterPro" id="IPR036097">
    <property type="entry name" value="HisK_dim/P_sf"/>
</dbReference>
<evidence type="ECO:0000256" key="9">
    <source>
        <dbReference type="ARBA" id="ARBA00022777"/>
    </source>
</evidence>
<dbReference type="Pfam" id="PF08448">
    <property type="entry name" value="PAS_4"/>
    <property type="match status" value="1"/>
</dbReference>
<keyword evidence="12" id="KW-0902">Two-component regulatory system</keyword>
<evidence type="ECO:0000256" key="6">
    <source>
        <dbReference type="ARBA" id="ARBA00022553"/>
    </source>
</evidence>
<evidence type="ECO:0000313" key="20">
    <source>
        <dbReference type="EMBL" id="KAA5839376.1"/>
    </source>
</evidence>
<dbReference type="SUPFAM" id="SSF47384">
    <property type="entry name" value="Homodimeric domain of signal transducing histidine kinase"/>
    <property type="match status" value="1"/>
</dbReference>
<dbReference type="Gene3D" id="3.30.450.20">
    <property type="entry name" value="PAS domain"/>
    <property type="match status" value="1"/>
</dbReference>
<keyword evidence="11" id="KW-1133">Transmembrane helix</keyword>
<keyword evidence="10" id="KW-0547">Nucleotide-binding</keyword>
<dbReference type="InterPro" id="IPR003594">
    <property type="entry name" value="HATPase_dom"/>
</dbReference>
<dbReference type="PANTHER" id="PTHR43047:SF72">
    <property type="entry name" value="OSMOSENSING HISTIDINE PROTEIN KINASE SLN1"/>
    <property type="match status" value="1"/>
</dbReference>
<dbReference type="CDD" id="cd17546">
    <property type="entry name" value="REC_hyHK_CKI1_RcsC-like"/>
    <property type="match status" value="1"/>
</dbReference>
<dbReference type="Proteomes" id="UP000323924">
    <property type="component" value="Unassembled WGS sequence"/>
</dbReference>
<comment type="catalytic activity">
    <reaction evidence="1">
        <text>ATP + protein L-histidine = ADP + protein N-phospho-L-histidine.</text>
        <dbReference type="EC" id="2.7.13.3"/>
    </reaction>
</comment>
<dbReference type="InterPro" id="IPR011006">
    <property type="entry name" value="CheY-like_superfamily"/>
</dbReference>
<evidence type="ECO:0000256" key="1">
    <source>
        <dbReference type="ARBA" id="ARBA00000085"/>
    </source>
</evidence>
<dbReference type="AlphaFoldDB" id="A0AB34C1F2"/>
<feature type="domain" description="PAC" evidence="19">
    <location>
        <begin position="175"/>
        <end position="227"/>
    </location>
</feature>
<keyword evidence="5" id="KW-0997">Cell inner membrane</keyword>
<dbReference type="NCBIfam" id="TIGR00229">
    <property type="entry name" value="sensory_box"/>
    <property type="match status" value="1"/>
</dbReference>
<evidence type="ECO:0000256" key="3">
    <source>
        <dbReference type="ARBA" id="ARBA00012438"/>
    </source>
</evidence>
<dbReference type="EC" id="2.7.13.3" evidence="3"/>
<keyword evidence="9" id="KW-0418">Kinase</keyword>
<evidence type="ECO:0000259" key="16">
    <source>
        <dbReference type="PROSITE" id="PS50109"/>
    </source>
</evidence>
<evidence type="ECO:0000256" key="13">
    <source>
        <dbReference type="ARBA" id="ARBA00023136"/>
    </source>
</evidence>
<dbReference type="PROSITE" id="PS50109">
    <property type="entry name" value="HIS_KIN"/>
    <property type="match status" value="1"/>
</dbReference>
<evidence type="ECO:0000256" key="4">
    <source>
        <dbReference type="ARBA" id="ARBA00022475"/>
    </source>
</evidence>
<keyword evidence="15" id="KW-0175">Coiled coil</keyword>
<evidence type="ECO:0000256" key="10">
    <source>
        <dbReference type="ARBA" id="ARBA00022840"/>
    </source>
</evidence>
<dbReference type="InterPro" id="IPR036890">
    <property type="entry name" value="HATPase_C_sf"/>
</dbReference>
<name>A0AB34C1F2_9PSED</name>
<dbReference type="GO" id="GO:0000155">
    <property type="term" value="F:phosphorelay sensor kinase activity"/>
    <property type="evidence" value="ECO:0007669"/>
    <property type="project" value="InterPro"/>
</dbReference>
<dbReference type="InterPro" id="IPR008207">
    <property type="entry name" value="Sig_transdc_His_kin_Hpt_dom"/>
</dbReference>
<dbReference type="InterPro" id="IPR005467">
    <property type="entry name" value="His_kinase_dom"/>
</dbReference>
<dbReference type="SMART" id="SM00091">
    <property type="entry name" value="PAS"/>
    <property type="match status" value="1"/>
</dbReference>
<dbReference type="Pfam" id="PF02518">
    <property type="entry name" value="HATPase_c"/>
    <property type="match status" value="1"/>
</dbReference>
<sequence>MFKPILYYLTLTATAVSLFLLFGLVEAGQPESAMTSLPQCPDSAPCLESAAAPPLDNGHRGLLLLAGLGLGVPLLTSLGWNAWLHRRLAQQQQATQDFRQQLAFMQAWIDGVPHPTYVRDRQGLLQSCNASYLERFAARREEVIGKSLLQGLLDDPQQAREYHADYQRVMAQDSPMLRDRPLRLNAEELTVQHWVLPYRDANGEVQGIIGGWVDISERHRLSDSLKAALQQAETASLAKSAFLASTSHELRRSMNALIGALELLRQRSDSQSQDRPVIEMAYRSARAMQGLVDDTLDIARIESGCLDLAPEWLEPRALVESIVREFDSQAREKHLKLLPTFHSSVEPVDVLLDPLRFKQVLGNLLHNAIKFTEQGQVKIHLDLQAATQPQQVRLMLQVTDSGIGIDEQDQHRLFEPFFQAQARTPSRPDGAGLGLTICRHLCELMQGTLQLTSQPGIGTEVRVLLPLACQPARKPAPLVEPLIAPATRALNVLVIDDHAADRLLLSEQLHFLGHRCRTAEGVEQGFELWCKGFFDLLIVDCNMPGMHGYDLVRAIREHERLESRAACRVLGVTASPRPRERQQCEQAGIDDCLFKPVGLATLGHKLAGLQPRPWNGVFSLKALRTLSRGKPQFALRILTELLHCSYRDRQQLMALPCEPPRQALAELAHKIKGSALMVQAKDLETQCEALEQAVLQDADRQTLMQRRTALEQAMLKLERALLWQIDQQHSPATT</sequence>
<dbReference type="CDD" id="cd16922">
    <property type="entry name" value="HATPase_EvgS-ArcB-TorS-like"/>
    <property type="match status" value="1"/>
</dbReference>
<evidence type="ECO:0000256" key="7">
    <source>
        <dbReference type="ARBA" id="ARBA00022679"/>
    </source>
</evidence>
<feature type="modified residue" description="4-aspartylphosphate" evidence="14">
    <location>
        <position position="540"/>
    </location>
</feature>
<dbReference type="FunFam" id="3.30.565.10:FF:000010">
    <property type="entry name" value="Sensor histidine kinase RcsC"/>
    <property type="match status" value="1"/>
</dbReference>
<dbReference type="InterPro" id="IPR001789">
    <property type="entry name" value="Sig_transdc_resp-reg_receiver"/>
</dbReference>
<dbReference type="InterPro" id="IPR036641">
    <property type="entry name" value="HPT_dom_sf"/>
</dbReference>
<comment type="subcellular location">
    <subcellularLocation>
        <location evidence="2">Cell inner membrane</location>
        <topology evidence="2">Multi-pass membrane protein</topology>
    </subcellularLocation>
</comment>
<evidence type="ECO:0000256" key="12">
    <source>
        <dbReference type="ARBA" id="ARBA00023012"/>
    </source>
</evidence>
<evidence type="ECO:0000313" key="21">
    <source>
        <dbReference type="Proteomes" id="UP000323924"/>
    </source>
</evidence>
<proteinExistence type="predicted"/>
<dbReference type="GO" id="GO:0005886">
    <property type="term" value="C:plasma membrane"/>
    <property type="evidence" value="ECO:0007669"/>
    <property type="project" value="UniProtKB-SubCell"/>
</dbReference>
<dbReference type="InterPro" id="IPR013656">
    <property type="entry name" value="PAS_4"/>
</dbReference>
<dbReference type="InterPro" id="IPR000700">
    <property type="entry name" value="PAS-assoc_C"/>
</dbReference>
<dbReference type="SMART" id="SM00387">
    <property type="entry name" value="HATPase_c"/>
    <property type="match status" value="1"/>
</dbReference>
<dbReference type="SUPFAM" id="SSF52172">
    <property type="entry name" value="CheY-like"/>
    <property type="match status" value="1"/>
</dbReference>
<evidence type="ECO:0000259" key="17">
    <source>
        <dbReference type="PROSITE" id="PS50110"/>
    </source>
</evidence>
<dbReference type="SUPFAM" id="SSF55785">
    <property type="entry name" value="PYP-like sensor domain (PAS domain)"/>
    <property type="match status" value="1"/>
</dbReference>
<dbReference type="Gene3D" id="1.20.120.160">
    <property type="entry name" value="HPT domain"/>
    <property type="match status" value="1"/>
</dbReference>
<evidence type="ECO:0000259" key="18">
    <source>
        <dbReference type="PROSITE" id="PS50112"/>
    </source>
</evidence>
<keyword evidence="8" id="KW-0812">Transmembrane</keyword>
<dbReference type="CDD" id="cd00130">
    <property type="entry name" value="PAS"/>
    <property type="match status" value="1"/>
</dbReference>
<reference evidence="20 21" key="1">
    <citation type="submission" date="2019-09" db="EMBL/GenBank/DDBJ databases">
        <authorList>
            <person name="Vacheron J."/>
            <person name="Dubost A."/>
            <person name="Prigent-Combaret C."/>
            <person name="Muller D."/>
        </authorList>
    </citation>
    <scope>NUCLEOTIDE SEQUENCE [LARGE SCALE GENOMIC DNA]</scope>
    <source>
        <strain evidence="20 21">JV497</strain>
    </source>
</reference>
<dbReference type="CDD" id="cd00082">
    <property type="entry name" value="HisKA"/>
    <property type="match status" value="1"/>
</dbReference>
<dbReference type="PROSITE" id="PS50113">
    <property type="entry name" value="PAC"/>
    <property type="match status" value="1"/>
</dbReference>
<dbReference type="Pfam" id="PF00072">
    <property type="entry name" value="Response_reg"/>
    <property type="match status" value="1"/>
</dbReference>
<protein>
    <recommendedName>
        <fullName evidence="3">histidine kinase</fullName>
        <ecNumber evidence="3">2.7.13.3</ecNumber>
    </recommendedName>
</protein>
<comment type="caution">
    <text evidence="20">The sequence shown here is derived from an EMBL/GenBank/DDBJ whole genome shotgun (WGS) entry which is preliminary data.</text>
</comment>
<evidence type="ECO:0000256" key="15">
    <source>
        <dbReference type="SAM" id="Coils"/>
    </source>
</evidence>
<evidence type="ECO:0000259" key="19">
    <source>
        <dbReference type="PROSITE" id="PS50113"/>
    </source>
</evidence>
<evidence type="ECO:0000256" key="5">
    <source>
        <dbReference type="ARBA" id="ARBA00022519"/>
    </source>
</evidence>
<dbReference type="InterPro" id="IPR035965">
    <property type="entry name" value="PAS-like_dom_sf"/>
</dbReference>
<evidence type="ECO:0000256" key="14">
    <source>
        <dbReference type="PROSITE-ProRule" id="PRU00169"/>
    </source>
</evidence>
<dbReference type="InterPro" id="IPR004358">
    <property type="entry name" value="Sig_transdc_His_kin-like_C"/>
</dbReference>
<dbReference type="Gene3D" id="1.10.287.130">
    <property type="match status" value="1"/>
</dbReference>
<evidence type="ECO:0000256" key="2">
    <source>
        <dbReference type="ARBA" id="ARBA00004429"/>
    </source>
</evidence>
<dbReference type="SUPFAM" id="SSF55874">
    <property type="entry name" value="ATPase domain of HSP90 chaperone/DNA topoisomerase II/histidine kinase"/>
    <property type="match status" value="1"/>
</dbReference>
<dbReference type="PRINTS" id="PR00344">
    <property type="entry name" value="BCTRLSENSOR"/>
</dbReference>
<evidence type="ECO:0000256" key="11">
    <source>
        <dbReference type="ARBA" id="ARBA00022989"/>
    </source>
</evidence>
<dbReference type="GO" id="GO:0009927">
    <property type="term" value="F:histidine phosphotransfer kinase activity"/>
    <property type="evidence" value="ECO:0007669"/>
    <property type="project" value="TreeGrafter"/>
</dbReference>
<dbReference type="InterPro" id="IPR003661">
    <property type="entry name" value="HisK_dim/P_dom"/>
</dbReference>
<organism evidence="20 21">
    <name type="scientific">Pseudomonas chlororaphis</name>
    <dbReference type="NCBI Taxonomy" id="587753"/>
    <lineage>
        <taxon>Bacteria</taxon>
        <taxon>Pseudomonadati</taxon>
        <taxon>Pseudomonadota</taxon>
        <taxon>Gammaproteobacteria</taxon>
        <taxon>Pseudomonadales</taxon>
        <taxon>Pseudomonadaceae</taxon>
        <taxon>Pseudomonas</taxon>
    </lineage>
</organism>
<dbReference type="PROSITE" id="PS50112">
    <property type="entry name" value="PAS"/>
    <property type="match status" value="1"/>
</dbReference>
<dbReference type="Gene3D" id="3.30.565.10">
    <property type="entry name" value="Histidine kinase-like ATPase, C-terminal domain"/>
    <property type="match status" value="1"/>
</dbReference>
<dbReference type="SMART" id="SM00388">
    <property type="entry name" value="HisKA"/>
    <property type="match status" value="1"/>
</dbReference>
<accession>A0AB34C1F2</accession>
<keyword evidence="4" id="KW-1003">Cell membrane</keyword>
<dbReference type="PANTHER" id="PTHR43047">
    <property type="entry name" value="TWO-COMPONENT HISTIDINE PROTEIN KINASE"/>
    <property type="match status" value="1"/>
</dbReference>
<keyword evidence="7" id="KW-0808">Transferase</keyword>
<feature type="domain" description="PAS" evidence="18">
    <location>
        <begin position="101"/>
        <end position="173"/>
    </location>
</feature>
<gene>
    <name evidence="20" type="ORF">F2A38_21205</name>
</gene>
<feature type="domain" description="Histidine kinase" evidence="16">
    <location>
        <begin position="245"/>
        <end position="469"/>
    </location>
</feature>